<feature type="coiled-coil region" evidence="1">
    <location>
        <begin position="677"/>
        <end position="712"/>
    </location>
</feature>
<feature type="transmembrane region" description="Helical" evidence="2">
    <location>
        <begin position="12"/>
        <end position="30"/>
    </location>
</feature>
<evidence type="ECO:0000313" key="4">
    <source>
        <dbReference type="Proteomes" id="UP000234857"/>
    </source>
</evidence>
<evidence type="ECO:0000256" key="2">
    <source>
        <dbReference type="SAM" id="Phobius"/>
    </source>
</evidence>
<accession>A0A2N5ZMN9</accession>
<gene>
    <name evidence="3" type="ORF">C0601_00590</name>
</gene>
<dbReference type="EMBL" id="PKTG01000013">
    <property type="protein sequence ID" value="PLX19949.1"/>
    <property type="molecule type" value="Genomic_DNA"/>
</dbReference>
<comment type="caution">
    <text evidence="3">The sequence shown here is derived from an EMBL/GenBank/DDBJ whole genome shotgun (WGS) entry which is preliminary data.</text>
</comment>
<protein>
    <recommendedName>
        <fullName evidence="5">DUF4175 domain-containing protein</fullName>
    </recommendedName>
</protein>
<proteinExistence type="predicted"/>
<keyword evidence="2" id="KW-0472">Membrane</keyword>
<keyword evidence="2" id="KW-1133">Transmembrane helix</keyword>
<keyword evidence="1" id="KW-0175">Coiled coil</keyword>
<sequence length="889" mass="104084">MKKIIVLFRKYVAYSIIELFLFVSLIHLIFRDLFLLYEIRLNPIYISAPILIIFLLRKKNIMDLKEFLNRFESMIDSDISLVNLFFLSDVDKRFGYSTELIEKEKQRVLDRIKEIDLKIHYRNIIILFIITFFTYLSLFPLSVFYGEKGSIMSFDVFPKDSKVFFGSNIELYTDYKGNKPVDLFIKRDGDVIQKFRTKKKLLKIDSDILYSFSVDKRKSDTYEINVIMPLRLEKSVFRVDYPDYTGLSSVEMFDSNFSVLEVSDINCLFMFNHEIKNLRIDTIKGNIKLEGNMIKFMAVEDTVFKIKAEDIYGQIFESDIFRIRIKKDQVPQIKILTPEERNISIKNGKIEIRAMISDDYGLLDSTLVVIEKWQDTREIKLADYKDNITEVIQNYQLKVASSGSFYITASDNFSQGTSEIIYFTFIDRFAKVKSLIENTNQSVEDIQRLMEQRKKTIEGKKEAIENMMYKDKISKADENLLSKTVDDFQDMYKQGKKLEDKLKTLQEIAEKENMSRDIIDNLKKIREELNHFLQDSLINTTESFSKMIKEKKVKYEEYKKLSSSIDLEKTKKELERTLDLIKKAREEAEQQAIVDYIDMIIKSQQANIVQSQKNIKTKEYSVLKGLKINQDQIINDFTEIAEHINPDTSKILSEMESAKVLIFKDIQASIVIQISIVEDLLKIKDDMQNKINKKKEKEKQEIKNKLQALFKINLDTLKDLNKLDKNLKGGLSPRDAGKDFMKIKDSVSIGLGIFEEIVRDSFILESAYYRNFNETISFMERAYKVGKEIGRGVDSYMYMSQRHMMNIGIEVAKALHKIDSMDSATAMSELMERIERLQKMQQGMGQEMMELLSGHGMSDRLMEYYASMQNRIRKEIEGMMGNQFSDQLD</sequence>
<reference evidence="3 4" key="1">
    <citation type="submission" date="2017-11" db="EMBL/GenBank/DDBJ databases">
        <title>Genome-resolved metagenomics identifies genetic mobility, metabolic interactions, and unexpected diversity in perchlorate-reducing communities.</title>
        <authorList>
            <person name="Barnum T.P."/>
            <person name="Figueroa I.A."/>
            <person name="Carlstrom C.I."/>
            <person name="Lucas L.N."/>
            <person name="Engelbrektson A.L."/>
            <person name="Coates J.D."/>
        </authorList>
    </citation>
    <scope>NUCLEOTIDE SEQUENCE [LARGE SCALE GENOMIC DNA]</scope>
    <source>
        <strain evidence="3">BM706</strain>
    </source>
</reference>
<feature type="transmembrane region" description="Helical" evidence="2">
    <location>
        <begin position="124"/>
        <end position="145"/>
    </location>
</feature>
<evidence type="ECO:0008006" key="5">
    <source>
        <dbReference type="Google" id="ProtNLM"/>
    </source>
</evidence>
<feature type="transmembrane region" description="Helical" evidence="2">
    <location>
        <begin position="36"/>
        <end position="56"/>
    </location>
</feature>
<evidence type="ECO:0000313" key="3">
    <source>
        <dbReference type="EMBL" id="PLX19949.1"/>
    </source>
</evidence>
<feature type="coiled-coil region" evidence="1">
    <location>
        <begin position="564"/>
        <end position="591"/>
    </location>
</feature>
<evidence type="ECO:0000256" key="1">
    <source>
        <dbReference type="SAM" id="Coils"/>
    </source>
</evidence>
<keyword evidence="2" id="KW-0812">Transmembrane</keyword>
<organism evidence="3 4">
    <name type="scientific">Muiribacterium halophilum</name>
    <dbReference type="NCBI Taxonomy" id="2053465"/>
    <lineage>
        <taxon>Bacteria</taxon>
        <taxon>Candidatus Muiribacteriota</taxon>
        <taxon>Candidatus Muiribacteriia</taxon>
        <taxon>Candidatus Muiribacteriales</taxon>
        <taxon>Candidatus Muiribacteriaceae</taxon>
        <taxon>Candidatus Muiribacterium</taxon>
    </lineage>
</organism>
<dbReference type="AlphaFoldDB" id="A0A2N5ZMN9"/>
<dbReference type="Proteomes" id="UP000234857">
    <property type="component" value="Unassembled WGS sequence"/>
</dbReference>
<name>A0A2N5ZMN9_MUIH1</name>